<dbReference type="InterPro" id="IPR027417">
    <property type="entry name" value="P-loop_NTPase"/>
</dbReference>
<proteinExistence type="predicted"/>
<dbReference type="PANTHER" id="PTHR46411">
    <property type="entry name" value="FAMILY ATPASE, PUTATIVE-RELATED"/>
    <property type="match status" value="1"/>
</dbReference>
<dbReference type="EMBL" id="RYZI01000153">
    <property type="protein sequence ID" value="RWA09460.1"/>
    <property type="molecule type" value="Genomic_DNA"/>
</dbReference>
<keyword evidence="2" id="KW-1185">Reference proteome</keyword>
<reference evidence="1 2" key="1">
    <citation type="submission" date="2018-12" db="EMBL/GenBank/DDBJ databases">
        <title>Draft genome sequence of Xylaria grammica IHI A82.</title>
        <authorList>
            <person name="Buettner E."/>
            <person name="Kellner H."/>
        </authorList>
    </citation>
    <scope>NUCLEOTIDE SEQUENCE [LARGE SCALE GENOMIC DNA]</scope>
    <source>
        <strain evidence="1 2">IHI A82</strain>
    </source>
</reference>
<dbReference type="Proteomes" id="UP000286045">
    <property type="component" value="Unassembled WGS sequence"/>
</dbReference>
<organism evidence="1 2">
    <name type="scientific">Xylaria grammica</name>
    <dbReference type="NCBI Taxonomy" id="363999"/>
    <lineage>
        <taxon>Eukaryota</taxon>
        <taxon>Fungi</taxon>
        <taxon>Dikarya</taxon>
        <taxon>Ascomycota</taxon>
        <taxon>Pezizomycotina</taxon>
        <taxon>Sordariomycetes</taxon>
        <taxon>Xylariomycetidae</taxon>
        <taxon>Xylariales</taxon>
        <taxon>Xylariaceae</taxon>
        <taxon>Xylaria</taxon>
    </lineage>
</organism>
<dbReference type="SUPFAM" id="SSF52540">
    <property type="entry name" value="P-loop containing nucleoside triphosphate hydrolases"/>
    <property type="match status" value="1"/>
</dbReference>
<gene>
    <name evidence="1" type="ORF">EKO27_g5647</name>
</gene>
<comment type="caution">
    <text evidence="1">The sequence shown here is derived from an EMBL/GenBank/DDBJ whole genome shotgun (WGS) entry which is preliminary data.</text>
</comment>
<evidence type="ECO:0000313" key="2">
    <source>
        <dbReference type="Proteomes" id="UP000286045"/>
    </source>
</evidence>
<dbReference type="Gene3D" id="3.40.50.300">
    <property type="entry name" value="P-loop containing nucleotide triphosphate hydrolases"/>
    <property type="match status" value="1"/>
</dbReference>
<evidence type="ECO:0008006" key="3">
    <source>
        <dbReference type="Google" id="ProtNLM"/>
    </source>
</evidence>
<dbReference type="PANTHER" id="PTHR46411:SF3">
    <property type="entry name" value="AAA+ ATPASE DOMAIN-CONTAINING PROTEIN"/>
    <property type="match status" value="1"/>
</dbReference>
<sequence>MTGTLCPDFMGLFHQMERCIKISKEEVDPVTKKRATLLLQILKHIGVLCGTSCKNAEPLADIGIYPLSHDPEPEKLREGLVQRGRRFDSLRGYFFMTSEDFNVTRPGFRGQFPGRYTGAVTLTIAYTVSASDLGTNAARVEAALKKALDMCALWRAVMLIDEADVFPRSPQDRQPRTQRTCFGYVRMIRGPDVFLRLLEYYQGILFLTTNRVATIDTAFESRIDLIIPYDDFDQAARRQVWVNFANSLVGGAHELCGADFKELSEQKLNGREIKSTVKTGLMLAQSEGKTLGMEHLRIVLEFDSARQSTYTAKRLKVAGLAYWTHKAIAFRAALPYDKAYL</sequence>
<name>A0A439D4Z7_9PEZI</name>
<accession>A0A439D4Z7</accession>
<evidence type="ECO:0000313" key="1">
    <source>
        <dbReference type="EMBL" id="RWA09460.1"/>
    </source>
</evidence>
<protein>
    <recommendedName>
        <fullName evidence="3">ATPase AAA-type core domain-containing protein</fullName>
    </recommendedName>
</protein>
<dbReference type="STRING" id="363999.A0A439D4Z7"/>
<dbReference type="AlphaFoldDB" id="A0A439D4Z7"/>